<dbReference type="Gene3D" id="3.40.50.620">
    <property type="entry name" value="HUPs"/>
    <property type="match status" value="1"/>
</dbReference>
<dbReference type="GO" id="GO:0000719">
    <property type="term" value="P:photoreactive repair"/>
    <property type="evidence" value="ECO:0007669"/>
    <property type="project" value="TreeGrafter"/>
</dbReference>
<evidence type="ECO:0000313" key="3">
    <source>
        <dbReference type="EMBL" id="KAF9622149.1"/>
    </source>
</evidence>
<protein>
    <recommendedName>
        <fullName evidence="2">Photolyase/cryptochrome alpha/beta domain-containing protein</fullName>
    </recommendedName>
</protein>
<feature type="domain" description="Photolyase/cryptochrome alpha/beta" evidence="2">
    <location>
        <begin position="124"/>
        <end position="258"/>
    </location>
</feature>
<dbReference type="PANTHER" id="PTHR11455:SF2">
    <property type="entry name" value="BLUE-LIGHT PHOTORECEPTOR PHR2"/>
    <property type="match status" value="1"/>
</dbReference>
<dbReference type="GO" id="GO:0071949">
    <property type="term" value="F:FAD binding"/>
    <property type="evidence" value="ECO:0007669"/>
    <property type="project" value="TreeGrafter"/>
</dbReference>
<dbReference type="InterPro" id="IPR002081">
    <property type="entry name" value="Cryptochrome/DNA_photolyase_1"/>
</dbReference>
<dbReference type="InterPro" id="IPR006050">
    <property type="entry name" value="DNA_photolyase_N"/>
</dbReference>
<feature type="region of interest" description="Disordered" evidence="1">
    <location>
        <begin position="1"/>
        <end position="27"/>
    </location>
</feature>
<dbReference type="InterPro" id="IPR014729">
    <property type="entry name" value="Rossmann-like_a/b/a_fold"/>
</dbReference>
<evidence type="ECO:0000256" key="1">
    <source>
        <dbReference type="SAM" id="MobiDB-lite"/>
    </source>
</evidence>
<dbReference type="InterPro" id="IPR036155">
    <property type="entry name" value="Crypto/Photolyase_N_sf"/>
</dbReference>
<dbReference type="GO" id="GO:0003677">
    <property type="term" value="F:DNA binding"/>
    <property type="evidence" value="ECO:0007669"/>
    <property type="project" value="TreeGrafter"/>
</dbReference>
<dbReference type="Pfam" id="PF00875">
    <property type="entry name" value="DNA_photolyase"/>
    <property type="match status" value="1"/>
</dbReference>
<dbReference type="PROSITE" id="PS51645">
    <property type="entry name" value="PHR_CRY_ALPHA_BETA"/>
    <property type="match status" value="1"/>
</dbReference>
<comment type="caution">
    <text evidence="3">The sequence shown here is derived from an EMBL/GenBank/DDBJ whole genome shotgun (WGS) entry which is preliminary data.</text>
</comment>
<organism evidence="3 4">
    <name type="scientific">Coptis chinensis</name>
    <dbReference type="NCBI Taxonomy" id="261450"/>
    <lineage>
        <taxon>Eukaryota</taxon>
        <taxon>Viridiplantae</taxon>
        <taxon>Streptophyta</taxon>
        <taxon>Embryophyta</taxon>
        <taxon>Tracheophyta</taxon>
        <taxon>Spermatophyta</taxon>
        <taxon>Magnoliopsida</taxon>
        <taxon>Ranunculales</taxon>
        <taxon>Ranunculaceae</taxon>
        <taxon>Coptidoideae</taxon>
        <taxon>Coptis</taxon>
    </lineage>
</organism>
<dbReference type="SUPFAM" id="SSF52425">
    <property type="entry name" value="Cryptochrome/photolyase, N-terminal domain"/>
    <property type="match status" value="1"/>
</dbReference>
<accession>A0A835MCL3</accession>
<dbReference type="Gene3D" id="1.25.40.80">
    <property type="match status" value="1"/>
</dbReference>
<dbReference type="AlphaFoldDB" id="A0A835MCL3"/>
<reference evidence="3 4" key="1">
    <citation type="submission" date="2020-10" db="EMBL/GenBank/DDBJ databases">
        <title>The Coptis chinensis genome and diversification of protoberbering-type alkaloids.</title>
        <authorList>
            <person name="Wang B."/>
            <person name="Shu S."/>
            <person name="Song C."/>
            <person name="Liu Y."/>
        </authorList>
    </citation>
    <scope>NUCLEOTIDE SEQUENCE [LARGE SCALE GENOMIC DNA]</scope>
    <source>
        <strain evidence="3">HL-2020</strain>
        <tissue evidence="3">Leaf</tissue>
    </source>
</reference>
<dbReference type="GO" id="GO:0003904">
    <property type="term" value="F:deoxyribodipyrimidine photo-lyase activity"/>
    <property type="evidence" value="ECO:0007669"/>
    <property type="project" value="TreeGrafter"/>
</dbReference>
<dbReference type="PANTHER" id="PTHR11455">
    <property type="entry name" value="CRYPTOCHROME"/>
    <property type="match status" value="1"/>
</dbReference>
<name>A0A835MCL3_9MAGN</name>
<dbReference type="EMBL" id="JADFTS010000002">
    <property type="protein sequence ID" value="KAF9622149.1"/>
    <property type="molecule type" value="Genomic_DNA"/>
</dbReference>
<dbReference type="Proteomes" id="UP000631114">
    <property type="component" value="Unassembled WGS sequence"/>
</dbReference>
<evidence type="ECO:0000313" key="4">
    <source>
        <dbReference type="Proteomes" id="UP000631114"/>
    </source>
</evidence>
<feature type="compositionally biased region" description="Polar residues" evidence="1">
    <location>
        <begin position="1"/>
        <end position="20"/>
    </location>
</feature>
<proteinExistence type="predicted"/>
<gene>
    <name evidence="3" type="ORF">IFM89_029433</name>
</gene>
<dbReference type="OrthoDB" id="435881at2759"/>
<keyword evidence="4" id="KW-1185">Reference proteome</keyword>
<evidence type="ECO:0000259" key="2">
    <source>
        <dbReference type="PROSITE" id="PS51645"/>
    </source>
</evidence>
<sequence>MEQNLKISTLNPTDAEQENPNPKDEIPVVPSPLPFPLFISLSLSTTLSPPPHLHSNPSSFSPFPNKLKIPSQISSLSTLSLTSTFTPHNKPSLKHTISSSPLQIPLFNTPHHSPHPKNIPAIRRCSIVWFRNDLRVHDNECLNSANNDSMSVLPVYCFNPQDYGKSSSGFNKIGSHRATFLINSVFDLRNSLKSRGSNLVVRIGKPENVLVELVKEVGADGVFVHREVSKDEVREEEKVEKAVKEEGVEVKYFWGSTLHHVDDLPFKLDDMPTNYNMFKEKAKKSEIRKTIDGLDQLKGLPTRGDVELGEIPTLLDLGLRPVATAAQVR</sequence>